<dbReference type="SUPFAM" id="SSF46689">
    <property type="entry name" value="Homeodomain-like"/>
    <property type="match status" value="1"/>
</dbReference>
<dbReference type="Proteomes" id="UP000366819">
    <property type="component" value="Unassembled WGS sequence"/>
</dbReference>
<dbReference type="InterPro" id="IPR036388">
    <property type="entry name" value="WH-like_DNA-bd_sf"/>
</dbReference>
<dbReference type="CDD" id="cd05013">
    <property type="entry name" value="SIS_RpiR"/>
    <property type="match status" value="1"/>
</dbReference>
<sequence length="293" mass="32142">MTKDELEKAISMRFQEMPPKLRQAARYVLDSPKEVALQSMRTVAARAQLQPASMLRLARELGFSNYEDFRSVYIDWLSAGPSSPSGLLERAEQVREHSRASGDDRMLAESLANEYGNLEATLSKRNEKAFHEAVNLLRGASRIYVLGLRSLYPPAFYLHYVLSTFQDNVTLISGEGGALIDDMRRIGKTDVLLCFTARPYTVASVETTRFARQRGATVIAVSDSALSPVATQAQTCIVAPNTSLSLFPSILPALAVAQTLAQLLIAHGGEETLAEVANSAAQLHEFNIYTADD</sequence>
<dbReference type="AlphaFoldDB" id="A0A5E4W0T2"/>
<proteinExistence type="predicted"/>
<dbReference type="GO" id="GO:0006096">
    <property type="term" value="P:glycolytic process"/>
    <property type="evidence" value="ECO:0007669"/>
    <property type="project" value="UniProtKB-KW"/>
</dbReference>
<dbReference type="PROSITE" id="PS51464">
    <property type="entry name" value="SIS"/>
    <property type="match status" value="1"/>
</dbReference>
<dbReference type="RefSeq" id="WP_150576565.1">
    <property type="nucleotide sequence ID" value="NZ_CABPSN010000004.1"/>
</dbReference>
<organism evidence="7 8">
    <name type="scientific">Pandoraea aquatica</name>
    <dbReference type="NCBI Taxonomy" id="2508290"/>
    <lineage>
        <taxon>Bacteria</taxon>
        <taxon>Pseudomonadati</taxon>
        <taxon>Pseudomonadota</taxon>
        <taxon>Betaproteobacteria</taxon>
        <taxon>Burkholderiales</taxon>
        <taxon>Burkholderiaceae</taxon>
        <taxon>Pandoraea</taxon>
    </lineage>
</organism>
<dbReference type="Gene3D" id="3.40.50.10490">
    <property type="entry name" value="Glucose-6-phosphate isomerase like protein, domain 1"/>
    <property type="match status" value="1"/>
</dbReference>
<gene>
    <name evidence="7" type="ORF">PAQ31011_03003</name>
</gene>
<evidence type="ECO:0000256" key="2">
    <source>
        <dbReference type="ARBA" id="ARBA00023125"/>
    </source>
</evidence>
<protein>
    <submittedName>
        <fullName evidence="7">Transcriptional regulator</fullName>
    </submittedName>
</protein>
<feature type="domain" description="SIS" evidence="6">
    <location>
        <begin position="133"/>
        <end position="275"/>
    </location>
</feature>
<keyword evidence="2" id="KW-0238">DNA-binding</keyword>
<evidence type="ECO:0000256" key="3">
    <source>
        <dbReference type="ARBA" id="ARBA00023152"/>
    </source>
</evidence>
<dbReference type="PANTHER" id="PTHR30514:SF18">
    <property type="entry name" value="RPIR-FAMILY TRANSCRIPTIONAL REGULATOR"/>
    <property type="match status" value="1"/>
</dbReference>
<evidence type="ECO:0000259" key="5">
    <source>
        <dbReference type="PROSITE" id="PS51071"/>
    </source>
</evidence>
<keyword evidence="4" id="KW-0804">Transcription</keyword>
<dbReference type="InterPro" id="IPR046348">
    <property type="entry name" value="SIS_dom_sf"/>
</dbReference>
<feature type="domain" description="HTH rpiR-type" evidence="5">
    <location>
        <begin position="4"/>
        <end position="80"/>
    </location>
</feature>
<keyword evidence="8" id="KW-1185">Reference proteome</keyword>
<dbReference type="SUPFAM" id="SSF53697">
    <property type="entry name" value="SIS domain"/>
    <property type="match status" value="1"/>
</dbReference>
<dbReference type="GO" id="GO:0097367">
    <property type="term" value="F:carbohydrate derivative binding"/>
    <property type="evidence" value="ECO:0007669"/>
    <property type="project" value="InterPro"/>
</dbReference>
<dbReference type="InterPro" id="IPR035472">
    <property type="entry name" value="RpiR-like_SIS"/>
</dbReference>
<dbReference type="GO" id="GO:0003700">
    <property type="term" value="F:DNA-binding transcription factor activity"/>
    <property type="evidence" value="ECO:0007669"/>
    <property type="project" value="InterPro"/>
</dbReference>
<evidence type="ECO:0000313" key="8">
    <source>
        <dbReference type="Proteomes" id="UP000366819"/>
    </source>
</evidence>
<dbReference type="Pfam" id="PF01380">
    <property type="entry name" value="SIS"/>
    <property type="match status" value="1"/>
</dbReference>
<evidence type="ECO:0000259" key="6">
    <source>
        <dbReference type="PROSITE" id="PS51464"/>
    </source>
</evidence>
<dbReference type="Gene3D" id="1.10.10.10">
    <property type="entry name" value="Winged helix-like DNA-binding domain superfamily/Winged helix DNA-binding domain"/>
    <property type="match status" value="1"/>
</dbReference>
<evidence type="ECO:0000256" key="4">
    <source>
        <dbReference type="ARBA" id="ARBA00023163"/>
    </source>
</evidence>
<reference evidence="7 8" key="1">
    <citation type="submission" date="2019-08" db="EMBL/GenBank/DDBJ databases">
        <authorList>
            <person name="Peeters C."/>
        </authorList>
    </citation>
    <scope>NUCLEOTIDE SEQUENCE [LARGE SCALE GENOMIC DNA]</scope>
    <source>
        <strain evidence="7 8">LMG 31011</strain>
    </source>
</reference>
<dbReference type="OrthoDB" id="9814005at2"/>
<dbReference type="EMBL" id="CABPSN010000004">
    <property type="protein sequence ID" value="VVE18061.1"/>
    <property type="molecule type" value="Genomic_DNA"/>
</dbReference>
<dbReference type="InterPro" id="IPR009057">
    <property type="entry name" value="Homeodomain-like_sf"/>
</dbReference>
<dbReference type="GO" id="GO:0003677">
    <property type="term" value="F:DNA binding"/>
    <property type="evidence" value="ECO:0007669"/>
    <property type="project" value="UniProtKB-KW"/>
</dbReference>
<dbReference type="InterPro" id="IPR000281">
    <property type="entry name" value="HTH_RpiR"/>
</dbReference>
<keyword evidence="1" id="KW-0805">Transcription regulation</keyword>
<dbReference type="PANTHER" id="PTHR30514">
    <property type="entry name" value="GLUCOKINASE"/>
    <property type="match status" value="1"/>
</dbReference>
<evidence type="ECO:0000313" key="7">
    <source>
        <dbReference type="EMBL" id="VVE18061.1"/>
    </source>
</evidence>
<dbReference type="InterPro" id="IPR047640">
    <property type="entry name" value="RpiR-like"/>
</dbReference>
<dbReference type="PROSITE" id="PS51071">
    <property type="entry name" value="HTH_RPIR"/>
    <property type="match status" value="1"/>
</dbReference>
<keyword evidence="3" id="KW-0324">Glycolysis</keyword>
<dbReference type="InterPro" id="IPR001347">
    <property type="entry name" value="SIS_dom"/>
</dbReference>
<name>A0A5E4W0T2_9BURK</name>
<evidence type="ECO:0000256" key="1">
    <source>
        <dbReference type="ARBA" id="ARBA00023015"/>
    </source>
</evidence>
<accession>A0A5E4W0T2</accession>
<dbReference type="Pfam" id="PF01418">
    <property type="entry name" value="HTH_6"/>
    <property type="match status" value="1"/>
</dbReference>